<sequence length="38" mass="4144">GKGYQGKSPIQKGTKGSNWILVCNLGIHACETNNKNRK</sequence>
<protein>
    <submittedName>
        <fullName evidence="1">Uncharacterized protein</fullName>
    </submittedName>
</protein>
<proteinExistence type="predicted"/>
<gene>
    <name evidence="1" type="ORF">VII00023_18524</name>
</gene>
<keyword evidence="2" id="KW-1185">Reference proteome</keyword>
<evidence type="ECO:0000313" key="1">
    <source>
        <dbReference type="EMBL" id="EGU44707.1"/>
    </source>
</evidence>
<name>F9RZN1_9VIBR</name>
<feature type="non-terminal residue" evidence="1">
    <location>
        <position position="1"/>
    </location>
</feature>
<dbReference type="Proteomes" id="UP000004605">
    <property type="component" value="Unassembled WGS sequence"/>
</dbReference>
<evidence type="ECO:0000313" key="2">
    <source>
        <dbReference type="Proteomes" id="UP000004605"/>
    </source>
</evidence>
<comment type="caution">
    <text evidence="1">The sequence shown here is derived from an EMBL/GenBank/DDBJ whole genome shotgun (WGS) entry which is preliminary data.</text>
</comment>
<accession>F9RZN1</accession>
<dbReference type="AlphaFoldDB" id="F9RZN1"/>
<dbReference type="EMBL" id="AFWF01000065">
    <property type="protein sequence ID" value="EGU44707.1"/>
    <property type="molecule type" value="Genomic_DNA"/>
</dbReference>
<reference evidence="1 2" key="1">
    <citation type="journal article" date="2012" name="Int. J. Syst. Evol. Microbiol.">
        <title>Vibrio caribbeanicus sp. nov., isolated from the marine sponge Scleritoderma cyanea.</title>
        <authorList>
            <person name="Hoffmann M."/>
            <person name="Monday S.R."/>
            <person name="Allard M.W."/>
            <person name="Strain E.A."/>
            <person name="Whittaker P."/>
            <person name="Naum M."/>
            <person name="McCarthy P.J."/>
            <person name="Lopez J.V."/>
            <person name="Fischer M."/>
            <person name="Brown E.W."/>
        </authorList>
    </citation>
    <scope>NUCLEOTIDE SEQUENCE [LARGE SCALE GENOMIC DNA]</scope>
    <source>
        <strain evidence="1 2">ATCC 700023</strain>
    </source>
</reference>
<organism evidence="1 2">
    <name type="scientific">Vibrio ichthyoenteri ATCC 700023</name>
    <dbReference type="NCBI Taxonomy" id="870968"/>
    <lineage>
        <taxon>Bacteria</taxon>
        <taxon>Pseudomonadati</taxon>
        <taxon>Pseudomonadota</taxon>
        <taxon>Gammaproteobacteria</taxon>
        <taxon>Vibrionales</taxon>
        <taxon>Vibrionaceae</taxon>
        <taxon>Vibrio</taxon>
    </lineage>
</organism>